<dbReference type="GO" id="GO:0003677">
    <property type="term" value="F:DNA binding"/>
    <property type="evidence" value="ECO:0007669"/>
    <property type="project" value="InterPro"/>
</dbReference>
<dbReference type="InterPro" id="IPR036388">
    <property type="entry name" value="WH-like_DNA-bd_sf"/>
</dbReference>
<dbReference type="InterPro" id="IPR000792">
    <property type="entry name" value="Tscrpt_reg_LuxR_C"/>
</dbReference>
<protein>
    <recommendedName>
        <fullName evidence="8">HTH luxR-type domain-containing protein</fullName>
    </recommendedName>
</protein>
<feature type="transmembrane region" description="Helical" evidence="7">
    <location>
        <begin position="372"/>
        <end position="394"/>
    </location>
</feature>
<comment type="similarity">
    <text evidence="5">Belongs to the Rap family.</text>
</comment>
<reference evidence="9 10" key="1">
    <citation type="submission" date="2018-01" db="EMBL/GenBank/DDBJ databases">
        <authorList>
            <person name="Gaut B.S."/>
            <person name="Morton B.R."/>
            <person name="Clegg M.T."/>
            <person name="Duvall M.R."/>
        </authorList>
    </citation>
    <scope>NUCLEOTIDE SEQUENCE [LARGE SCALE GENOMIC DNA]</scope>
    <source>
        <strain evidence="9 10">HR-AV</strain>
    </source>
</reference>
<evidence type="ECO:0000256" key="7">
    <source>
        <dbReference type="SAM" id="Phobius"/>
    </source>
</evidence>
<dbReference type="InterPro" id="IPR051476">
    <property type="entry name" value="Bac_ResReg_Asp_Phosphatase"/>
</dbReference>
<feature type="domain" description="HTH luxR-type" evidence="8">
    <location>
        <begin position="501"/>
        <end position="558"/>
    </location>
</feature>
<organism evidence="9 10">
    <name type="scientific">Solitalea longa</name>
    <dbReference type="NCBI Taxonomy" id="2079460"/>
    <lineage>
        <taxon>Bacteria</taxon>
        <taxon>Pseudomonadati</taxon>
        <taxon>Bacteroidota</taxon>
        <taxon>Sphingobacteriia</taxon>
        <taxon>Sphingobacteriales</taxon>
        <taxon>Sphingobacteriaceae</taxon>
        <taxon>Solitalea</taxon>
    </lineage>
</organism>
<evidence type="ECO:0000256" key="3">
    <source>
        <dbReference type="ARBA" id="ARBA00022737"/>
    </source>
</evidence>
<dbReference type="SMART" id="SM00421">
    <property type="entry name" value="HTH_LUXR"/>
    <property type="match status" value="1"/>
</dbReference>
<dbReference type="AlphaFoldDB" id="A0A2S5A7W4"/>
<evidence type="ECO:0000256" key="5">
    <source>
        <dbReference type="ARBA" id="ARBA00038253"/>
    </source>
</evidence>
<keyword evidence="3" id="KW-0677">Repeat</keyword>
<dbReference type="Pfam" id="PF13424">
    <property type="entry name" value="TPR_12"/>
    <property type="match status" value="2"/>
</dbReference>
<dbReference type="OrthoDB" id="1523128at2"/>
<dbReference type="InterPro" id="IPR011990">
    <property type="entry name" value="TPR-like_helical_dom_sf"/>
</dbReference>
<feature type="repeat" description="TPR" evidence="6">
    <location>
        <begin position="185"/>
        <end position="218"/>
    </location>
</feature>
<dbReference type="PANTHER" id="PTHR46630:SF1">
    <property type="entry name" value="TETRATRICOPEPTIDE REPEAT PROTEIN 29"/>
    <property type="match status" value="1"/>
</dbReference>
<keyword evidence="2" id="KW-0963">Cytoplasm</keyword>
<dbReference type="SUPFAM" id="SSF46894">
    <property type="entry name" value="C-terminal effector domain of the bipartite response regulators"/>
    <property type="match status" value="1"/>
</dbReference>
<accession>A0A2S5A7W4</accession>
<sequence>MLIYRLSHLSFFFPKAACRLSVFLILVLTLLFQQTVKAQSNSTVDSLTKQLNKSTSVEEKLRLQLLLCEQLYKTNSTLALKYAYESEQLATEINSDSLLNQAYLQQATAHLYLGNHPTALNLFLKSITGARKMDDSKALFSAYENLAILYYYQKDHNNALKYLFEALNQYNRTKPASSYQNERRVYVLNNIGMVYNETGRFNESAKYFNEALTLARKLNNNELIANVLSNQGNLFNNQGMKDSALKQYTHALELRIKDQNKFGLSQSYLSLGQFYISTKNYKKAELNLKEAVALGKEVKYWQNVSIASSLLFHIYEQIGDYKNALATLELNKSTSDSLYNEQNTRKIAQLEMQHEFDHKHAEIMSKQRVKNLYYGLAGISLALSIIILALFYYLQRTKTQRLQFEKASLEHEKQKLESDIIYKDKELGNNILHLSNKNELIETISGKLIDIKQNIEETAKPAVQKILSELQSNLQPDLMQDFELRFKQVHVEFYSALNKRFPDLTPSEQRLCAFLKLNMTSKEISTITHQNVKSIETARTRLRKKLNLTDSDQSLTDFLSQIDTHSAESEMPNRK</sequence>
<keyword evidence="7" id="KW-0472">Membrane</keyword>
<evidence type="ECO:0000313" key="10">
    <source>
        <dbReference type="Proteomes" id="UP000236893"/>
    </source>
</evidence>
<keyword evidence="7" id="KW-1133">Transmembrane helix</keyword>
<dbReference type="EMBL" id="PQVF01000002">
    <property type="protein sequence ID" value="POY38604.1"/>
    <property type="molecule type" value="Genomic_DNA"/>
</dbReference>
<keyword evidence="4 6" id="KW-0802">TPR repeat</keyword>
<evidence type="ECO:0000256" key="1">
    <source>
        <dbReference type="ARBA" id="ARBA00004496"/>
    </source>
</evidence>
<comment type="subcellular location">
    <subcellularLocation>
        <location evidence="1">Cytoplasm</location>
    </subcellularLocation>
</comment>
<comment type="caution">
    <text evidence="9">The sequence shown here is derived from an EMBL/GenBank/DDBJ whole genome shotgun (WGS) entry which is preliminary data.</text>
</comment>
<evidence type="ECO:0000256" key="2">
    <source>
        <dbReference type="ARBA" id="ARBA00022490"/>
    </source>
</evidence>
<dbReference type="InterPro" id="IPR019734">
    <property type="entry name" value="TPR_rpt"/>
</dbReference>
<dbReference type="Proteomes" id="UP000236893">
    <property type="component" value="Unassembled WGS sequence"/>
</dbReference>
<proteinExistence type="inferred from homology"/>
<dbReference type="PROSITE" id="PS50005">
    <property type="entry name" value="TPR"/>
    <property type="match status" value="3"/>
</dbReference>
<name>A0A2S5A7W4_9SPHI</name>
<evidence type="ECO:0000256" key="4">
    <source>
        <dbReference type="ARBA" id="ARBA00022803"/>
    </source>
</evidence>
<dbReference type="SUPFAM" id="SSF48452">
    <property type="entry name" value="TPR-like"/>
    <property type="match status" value="1"/>
</dbReference>
<gene>
    <name evidence="9" type="ORF">C3K47_04200</name>
</gene>
<dbReference type="Pfam" id="PF13181">
    <property type="entry name" value="TPR_8"/>
    <property type="match status" value="1"/>
</dbReference>
<keyword evidence="7" id="KW-0812">Transmembrane</keyword>
<dbReference type="PANTHER" id="PTHR46630">
    <property type="entry name" value="TETRATRICOPEPTIDE REPEAT PROTEIN 29"/>
    <property type="match status" value="1"/>
</dbReference>
<feature type="repeat" description="TPR" evidence="6">
    <location>
        <begin position="225"/>
        <end position="258"/>
    </location>
</feature>
<dbReference type="GO" id="GO:0006355">
    <property type="term" value="P:regulation of DNA-templated transcription"/>
    <property type="evidence" value="ECO:0007669"/>
    <property type="project" value="InterPro"/>
</dbReference>
<dbReference type="Gene3D" id="1.10.10.10">
    <property type="entry name" value="Winged helix-like DNA-binding domain superfamily/Winged helix DNA-binding domain"/>
    <property type="match status" value="1"/>
</dbReference>
<feature type="repeat" description="TPR" evidence="6">
    <location>
        <begin position="265"/>
        <end position="298"/>
    </location>
</feature>
<evidence type="ECO:0000256" key="6">
    <source>
        <dbReference type="PROSITE-ProRule" id="PRU00339"/>
    </source>
</evidence>
<dbReference type="GO" id="GO:0005737">
    <property type="term" value="C:cytoplasm"/>
    <property type="evidence" value="ECO:0007669"/>
    <property type="project" value="UniProtKB-SubCell"/>
</dbReference>
<evidence type="ECO:0000259" key="8">
    <source>
        <dbReference type="SMART" id="SM00421"/>
    </source>
</evidence>
<dbReference type="SMART" id="SM00028">
    <property type="entry name" value="TPR"/>
    <property type="match status" value="5"/>
</dbReference>
<dbReference type="Gene3D" id="1.25.40.10">
    <property type="entry name" value="Tetratricopeptide repeat domain"/>
    <property type="match status" value="2"/>
</dbReference>
<keyword evidence="10" id="KW-1185">Reference proteome</keyword>
<evidence type="ECO:0000313" key="9">
    <source>
        <dbReference type="EMBL" id="POY38604.1"/>
    </source>
</evidence>
<dbReference type="InterPro" id="IPR016032">
    <property type="entry name" value="Sig_transdc_resp-reg_C-effctor"/>
</dbReference>